<dbReference type="PANTHER" id="PTHR44858:SF1">
    <property type="entry name" value="UDP-N-ACETYLGLUCOSAMINE--PEPTIDE N-ACETYLGLUCOSAMINYLTRANSFERASE SPINDLY-RELATED"/>
    <property type="match status" value="1"/>
</dbReference>
<evidence type="ECO:0000256" key="4">
    <source>
        <dbReference type="PROSITE-ProRule" id="PRU01091"/>
    </source>
</evidence>
<dbReference type="GO" id="GO:0000160">
    <property type="term" value="P:phosphorelay signal transduction system"/>
    <property type="evidence" value="ECO:0007669"/>
    <property type="project" value="InterPro"/>
</dbReference>
<dbReference type="RefSeq" id="WP_184335691.1">
    <property type="nucleotide sequence ID" value="NZ_JACHHZ010000007.1"/>
</dbReference>
<dbReference type="InterPro" id="IPR016032">
    <property type="entry name" value="Sig_transdc_resp-reg_C-effctor"/>
</dbReference>
<feature type="domain" description="OmpR/PhoB-type" evidence="6">
    <location>
        <begin position="1"/>
        <end position="98"/>
    </location>
</feature>
<comment type="caution">
    <text evidence="7">The sequence shown here is derived from an EMBL/GenBank/DDBJ whole genome shotgun (WGS) entry which is preliminary data.</text>
</comment>
<gene>
    <name evidence="7" type="ORF">HNQ60_005226</name>
</gene>
<keyword evidence="5" id="KW-1133">Transmembrane helix</keyword>
<dbReference type="CDD" id="cd00383">
    <property type="entry name" value="trans_reg_C"/>
    <property type="match status" value="1"/>
</dbReference>
<dbReference type="PROSITE" id="PS51755">
    <property type="entry name" value="OMPR_PHOB"/>
    <property type="match status" value="1"/>
</dbReference>
<evidence type="ECO:0000313" key="7">
    <source>
        <dbReference type="EMBL" id="MBB6096304.1"/>
    </source>
</evidence>
<dbReference type="PANTHER" id="PTHR44858">
    <property type="entry name" value="TETRATRICOPEPTIDE REPEAT PROTEIN 6"/>
    <property type="match status" value="1"/>
</dbReference>
<dbReference type="SUPFAM" id="SSF48452">
    <property type="entry name" value="TPR-like"/>
    <property type="match status" value="2"/>
</dbReference>
<evidence type="ECO:0000259" key="6">
    <source>
        <dbReference type="PROSITE" id="PS51755"/>
    </source>
</evidence>
<proteinExistence type="predicted"/>
<dbReference type="Gene3D" id="1.10.10.10">
    <property type="entry name" value="Winged helix-like DNA-binding domain superfamily/Winged helix DNA-binding domain"/>
    <property type="match status" value="1"/>
</dbReference>
<dbReference type="Gene3D" id="1.25.40.10">
    <property type="entry name" value="Tetratricopeptide repeat domain"/>
    <property type="match status" value="1"/>
</dbReference>
<dbReference type="EMBL" id="JACHHZ010000007">
    <property type="protein sequence ID" value="MBB6096304.1"/>
    <property type="molecule type" value="Genomic_DNA"/>
</dbReference>
<reference evidence="7 8" key="1">
    <citation type="submission" date="2020-08" db="EMBL/GenBank/DDBJ databases">
        <title>Genomic Encyclopedia of Type Strains, Phase IV (KMG-IV): sequencing the most valuable type-strain genomes for metagenomic binning, comparative biology and taxonomic classification.</title>
        <authorList>
            <person name="Goeker M."/>
        </authorList>
    </citation>
    <scope>NUCLEOTIDE SEQUENCE [LARGE SCALE GENOMIC DNA]</scope>
    <source>
        <strain evidence="7 8">DSM 26723</strain>
    </source>
</reference>
<dbReference type="SMART" id="SM00862">
    <property type="entry name" value="Trans_reg_C"/>
    <property type="match status" value="1"/>
</dbReference>
<keyword evidence="5" id="KW-0472">Membrane</keyword>
<name>A0A841HUH8_9GAMM</name>
<keyword evidence="8" id="KW-1185">Reference proteome</keyword>
<keyword evidence="3 4" id="KW-0238">DNA-binding</keyword>
<dbReference type="GO" id="GO:0003677">
    <property type="term" value="F:DNA binding"/>
    <property type="evidence" value="ECO:0007669"/>
    <property type="project" value="UniProtKB-UniRule"/>
</dbReference>
<organism evidence="7 8">
    <name type="scientific">Povalibacter uvarum</name>
    <dbReference type="NCBI Taxonomy" id="732238"/>
    <lineage>
        <taxon>Bacteria</taxon>
        <taxon>Pseudomonadati</taxon>
        <taxon>Pseudomonadota</taxon>
        <taxon>Gammaproteobacteria</taxon>
        <taxon>Steroidobacterales</taxon>
        <taxon>Steroidobacteraceae</taxon>
        <taxon>Povalibacter</taxon>
    </lineage>
</organism>
<keyword evidence="1" id="KW-0677">Repeat</keyword>
<sequence>MKYQVADYVIDTARYRISTGSAAVPVEPKVFDLLVYLIRHRDRVLSREELFKEVWDGREVSDATLSNHVMSARKLLGDSGELQKTILTVRGRGYQFVAPVQEIPDAAASPDPVAVPVPSPPTTQTSKPVQAWRLPVAMGALLLLAVAVFGWTRIAPSHAPPPDAGVPYLVVVPFDVSADAPEAWRPFADQVTREVIRNLRKISGLKVVPTTSAFAFKDNKTHEHIRSQLPDVRYVLDGVVSISGSNTLRITAELEDLKEGRLVWDKDYEGRTDDTNLFAMQSEIAAAVSHSLQVAIREEERRALDEFPTANLNAYELYVSGRHELELLSRESLPRAIELFNQAIALDPSFFDAYIARSDAYRQLFAYFEPPVSMLPAVVKSLAEAQQLRPDSAEAWSSLGLTYVMAWRWKDAWIALNKAKRADPTLAQTELGFALYYSGLGEAEKVKQALAAANRLDPLSTELADWGNWALFTVGESEAARAWIDEKIRQHPDVGVMYSGAGVGAYIAGDYERAVKLAERGAELDGSPVGLIMLAQAYGYAGQKEKVLPLLEKAANAGTYTCPYESAAAYLSIDDRNRALSLLGEAVEKRSNCLIFLRNDPRLEAIRQDPRYDVLLTRVGLDDAALAGYKR</sequence>
<dbReference type="GO" id="GO:0006355">
    <property type="term" value="P:regulation of DNA-templated transcription"/>
    <property type="evidence" value="ECO:0007669"/>
    <property type="project" value="InterPro"/>
</dbReference>
<evidence type="ECO:0000256" key="1">
    <source>
        <dbReference type="ARBA" id="ARBA00022737"/>
    </source>
</evidence>
<keyword evidence="5" id="KW-0812">Transmembrane</keyword>
<feature type="transmembrane region" description="Helical" evidence="5">
    <location>
        <begin position="134"/>
        <end position="152"/>
    </location>
</feature>
<evidence type="ECO:0000256" key="3">
    <source>
        <dbReference type="ARBA" id="ARBA00023125"/>
    </source>
</evidence>
<evidence type="ECO:0000256" key="2">
    <source>
        <dbReference type="ARBA" id="ARBA00022803"/>
    </source>
</evidence>
<evidence type="ECO:0000313" key="8">
    <source>
        <dbReference type="Proteomes" id="UP000588068"/>
    </source>
</evidence>
<keyword evidence="2" id="KW-0802">TPR repeat</keyword>
<dbReference type="InterPro" id="IPR036388">
    <property type="entry name" value="WH-like_DNA-bd_sf"/>
</dbReference>
<accession>A0A841HUH8</accession>
<dbReference type="InterPro" id="IPR050498">
    <property type="entry name" value="Ycf3"/>
</dbReference>
<dbReference type="InterPro" id="IPR001867">
    <property type="entry name" value="OmpR/PhoB-type_DNA-bd"/>
</dbReference>
<evidence type="ECO:0000256" key="5">
    <source>
        <dbReference type="SAM" id="Phobius"/>
    </source>
</evidence>
<dbReference type="SUPFAM" id="SSF46894">
    <property type="entry name" value="C-terminal effector domain of the bipartite response regulators"/>
    <property type="match status" value="1"/>
</dbReference>
<dbReference type="InterPro" id="IPR011990">
    <property type="entry name" value="TPR-like_helical_dom_sf"/>
</dbReference>
<protein>
    <submittedName>
        <fullName evidence="7">DNA-binding winged helix-turn-helix (WHTH) protein/TolB-like protein/Tfp pilus assembly protein PilF</fullName>
    </submittedName>
</protein>
<dbReference type="Pfam" id="PF00486">
    <property type="entry name" value="Trans_reg_C"/>
    <property type="match status" value="1"/>
</dbReference>
<dbReference type="Proteomes" id="UP000588068">
    <property type="component" value="Unassembled WGS sequence"/>
</dbReference>
<dbReference type="AlphaFoldDB" id="A0A841HUH8"/>
<feature type="DNA-binding region" description="OmpR/PhoB-type" evidence="4">
    <location>
        <begin position="1"/>
        <end position="98"/>
    </location>
</feature>